<evidence type="ECO:0000313" key="6">
    <source>
        <dbReference type="Proteomes" id="UP000006729"/>
    </source>
</evidence>
<dbReference type="GO" id="GO:0006457">
    <property type="term" value="P:protein folding"/>
    <property type="evidence" value="ECO:0000318"/>
    <property type="project" value="GO_Central"/>
</dbReference>
<dbReference type="STRING" id="3694.A0A2K1YDQ6"/>
<dbReference type="InParanoid" id="A0A2K1YDQ6"/>
<evidence type="ECO:0000259" key="4">
    <source>
        <dbReference type="PROSITE" id="PS01031"/>
    </source>
</evidence>
<dbReference type="Proteomes" id="UP000006729">
    <property type="component" value="Chromosome 11"/>
</dbReference>
<dbReference type="GO" id="GO:0042542">
    <property type="term" value="P:response to hydrogen peroxide"/>
    <property type="evidence" value="ECO:0000318"/>
    <property type="project" value="GO_Central"/>
</dbReference>
<accession>A0A2K1YDQ6</accession>
<dbReference type="ExpressionAtlas" id="A0A2K1YDQ6">
    <property type="expression patterns" value="baseline and differential"/>
</dbReference>
<dbReference type="OrthoDB" id="834224at2759"/>
<evidence type="ECO:0000256" key="1">
    <source>
        <dbReference type="ARBA" id="ARBA00023016"/>
    </source>
</evidence>
<name>A0A2K1YDQ6_POPTR</name>
<evidence type="ECO:0000313" key="5">
    <source>
        <dbReference type="EMBL" id="PNT11169.1"/>
    </source>
</evidence>
<dbReference type="GO" id="GO:0051082">
    <property type="term" value="F:unfolded protein binding"/>
    <property type="evidence" value="ECO:0000318"/>
    <property type="project" value="GO_Central"/>
</dbReference>
<dbReference type="PROSITE" id="PS01031">
    <property type="entry name" value="SHSP"/>
    <property type="match status" value="1"/>
</dbReference>
<dbReference type="OMA" id="PENHVNW"/>
<dbReference type="FunCoup" id="A0A2K1YDQ6">
    <property type="interactions" value="23"/>
</dbReference>
<dbReference type="Pfam" id="PF00011">
    <property type="entry name" value="HSP20"/>
    <property type="match status" value="1"/>
</dbReference>
<protein>
    <recommendedName>
        <fullName evidence="4">SHSP domain-containing protein</fullName>
    </recommendedName>
</protein>
<dbReference type="InterPro" id="IPR008978">
    <property type="entry name" value="HSP20-like_chaperone"/>
</dbReference>
<reference evidence="5 6" key="1">
    <citation type="journal article" date="2006" name="Science">
        <title>The genome of black cottonwood, Populus trichocarpa (Torr. &amp; Gray).</title>
        <authorList>
            <person name="Tuskan G.A."/>
            <person name="Difazio S."/>
            <person name="Jansson S."/>
            <person name="Bohlmann J."/>
            <person name="Grigoriev I."/>
            <person name="Hellsten U."/>
            <person name="Putnam N."/>
            <person name="Ralph S."/>
            <person name="Rombauts S."/>
            <person name="Salamov A."/>
            <person name="Schein J."/>
            <person name="Sterck L."/>
            <person name="Aerts A."/>
            <person name="Bhalerao R.R."/>
            <person name="Bhalerao R.P."/>
            <person name="Blaudez D."/>
            <person name="Boerjan W."/>
            <person name="Brun A."/>
            <person name="Brunner A."/>
            <person name="Busov V."/>
            <person name="Campbell M."/>
            <person name="Carlson J."/>
            <person name="Chalot M."/>
            <person name="Chapman J."/>
            <person name="Chen G.L."/>
            <person name="Cooper D."/>
            <person name="Coutinho P.M."/>
            <person name="Couturier J."/>
            <person name="Covert S."/>
            <person name="Cronk Q."/>
            <person name="Cunningham R."/>
            <person name="Davis J."/>
            <person name="Degroeve S."/>
            <person name="Dejardin A."/>
            <person name="Depamphilis C."/>
            <person name="Detter J."/>
            <person name="Dirks B."/>
            <person name="Dubchak I."/>
            <person name="Duplessis S."/>
            <person name="Ehlting J."/>
            <person name="Ellis B."/>
            <person name="Gendler K."/>
            <person name="Goodstein D."/>
            <person name="Gribskov M."/>
            <person name="Grimwood J."/>
            <person name="Groover A."/>
            <person name="Gunter L."/>
            <person name="Hamberger B."/>
            <person name="Heinze B."/>
            <person name="Helariutta Y."/>
            <person name="Henrissat B."/>
            <person name="Holligan D."/>
            <person name="Holt R."/>
            <person name="Huang W."/>
            <person name="Islam-Faridi N."/>
            <person name="Jones S."/>
            <person name="Jones-Rhoades M."/>
            <person name="Jorgensen R."/>
            <person name="Joshi C."/>
            <person name="Kangasjarvi J."/>
            <person name="Karlsson J."/>
            <person name="Kelleher C."/>
            <person name="Kirkpatrick R."/>
            <person name="Kirst M."/>
            <person name="Kohler A."/>
            <person name="Kalluri U."/>
            <person name="Larimer F."/>
            <person name="Leebens-Mack J."/>
            <person name="Leple J.C."/>
            <person name="Locascio P."/>
            <person name="Lou Y."/>
            <person name="Lucas S."/>
            <person name="Martin F."/>
            <person name="Montanini B."/>
            <person name="Napoli C."/>
            <person name="Nelson D.R."/>
            <person name="Nelson C."/>
            <person name="Nieminen K."/>
            <person name="Nilsson O."/>
            <person name="Pereda V."/>
            <person name="Peter G."/>
            <person name="Philippe R."/>
            <person name="Pilate G."/>
            <person name="Poliakov A."/>
            <person name="Razumovskaya J."/>
            <person name="Richardson P."/>
            <person name="Rinaldi C."/>
            <person name="Ritland K."/>
            <person name="Rouze P."/>
            <person name="Ryaboy D."/>
            <person name="Schmutz J."/>
            <person name="Schrader J."/>
            <person name="Segerman B."/>
            <person name="Shin H."/>
            <person name="Siddiqui A."/>
            <person name="Sterky F."/>
            <person name="Terry A."/>
            <person name="Tsai C.J."/>
            <person name="Uberbacher E."/>
            <person name="Unneberg P."/>
            <person name="Vahala J."/>
            <person name="Wall K."/>
            <person name="Wessler S."/>
            <person name="Yang G."/>
            <person name="Yin T."/>
            <person name="Douglas C."/>
            <person name="Marra M."/>
            <person name="Sandberg G."/>
            <person name="Van de Peer Y."/>
            <person name="Rokhsar D."/>
        </authorList>
    </citation>
    <scope>NUCLEOTIDE SEQUENCE [LARGE SCALE GENOMIC DNA]</scope>
    <source>
        <strain evidence="6">cv. Nisqually</strain>
    </source>
</reference>
<dbReference type="GO" id="GO:0009408">
    <property type="term" value="P:response to heat"/>
    <property type="evidence" value="ECO:0000318"/>
    <property type="project" value="GO_Central"/>
</dbReference>
<dbReference type="GO" id="GO:0051259">
    <property type="term" value="P:protein complex oligomerization"/>
    <property type="evidence" value="ECO:0000318"/>
    <property type="project" value="GO_Central"/>
</dbReference>
<dbReference type="EMBL" id="CM009300">
    <property type="protein sequence ID" value="PNT11169.1"/>
    <property type="molecule type" value="Genomic_DNA"/>
</dbReference>
<keyword evidence="1" id="KW-0346">Stress response</keyword>
<dbReference type="Gramene" id="Potri.011G001600.1.v4.1">
    <property type="protein sequence ID" value="Potri.011G001600.1.v4.1"/>
    <property type="gene ID" value="Potri.011G001600.v4.1"/>
</dbReference>
<dbReference type="AlphaFoldDB" id="A0A2K1YDQ6"/>
<gene>
    <name evidence="5" type="ORF">POPTR_011G001600</name>
</gene>
<dbReference type="SUPFAM" id="SSF49764">
    <property type="entry name" value="HSP20-like chaperones"/>
    <property type="match status" value="1"/>
</dbReference>
<feature type="domain" description="SHSP" evidence="4">
    <location>
        <begin position="23"/>
        <end position="129"/>
    </location>
</feature>
<organism evidence="5 6">
    <name type="scientific">Populus trichocarpa</name>
    <name type="common">Western balsam poplar</name>
    <name type="synonym">Populus balsamifera subsp. trichocarpa</name>
    <dbReference type="NCBI Taxonomy" id="3694"/>
    <lineage>
        <taxon>Eukaryota</taxon>
        <taxon>Viridiplantae</taxon>
        <taxon>Streptophyta</taxon>
        <taxon>Embryophyta</taxon>
        <taxon>Tracheophyta</taxon>
        <taxon>Spermatophyta</taxon>
        <taxon>Magnoliopsida</taxon>
        <taxon>eudicotyledons</taxon>
        <taxon>Gunneridae</taxon>
        <taxon>Pentapetalae</taxon>
        <taxon>rosids</taxon>
        <taxon>fabids</taxon>
        <taxon>Malpighiales</taxon>
        <taxon>Salicaceae</taxon>
        <taxon>Saliceae</taxon>
        <taxon>Populus</taxon>
    </lineage>
</organism>
<dbReference type="GO" id="GO:0009651">
    <property type="term" value="P:response to salt stress"/>
    <property type="evidence" value="ECO:0000318"/>
    <property type="project" value="GO_Central"/>
</dbReference>
<proteinExistence type="inferred from homology"/>
<keyword evidence="6" id="KW-1185">Reference proteome</keyword>
<evidence type="ECO:0000256" key="3">
    <source>
        <dbReference type="RuleBase" id="RU003616"/>
    </source>
</evidence>
<dbReference type="PANTHER" id="PTHR11527">
    <property type="entry name" value="HEAT-SHOCK PROTEIN 20 FAMILY MEMBER"/>
    <property type="match status" value="1"/>
</dbReference>
<comment type="similarity">
    <text evidence="2 3">Belongs to the small heat shock protein (HSP20) family.</text>
</comment>
<dbReference type="SMR" id="A0A2K1YDQ6"/>
<dbReference type="Gene3D" id="2.60.40.790">
    <property type="match status" value="1"/>
</dbReference>
<dbReference type="InterPro" id="IPR031107">
    <property type="entry name" value="Small_HSP"/>
</dbReference>
<sequence length="137" mass="15647">MEQSIYHQPSPWYYLLANPALFSYPPTPENHVNWSETPESHIYSADLPGVRKEEIKLEVEDSRYLIIRTEAINESTQPAKSFNRKFRLPGGIDIEGISAGFEDGVLTVTVPRAFRRRGFFIDPDDVPERLQVLARAA</sequence>
<dbReference type="InterPro" id="IPR002068">
    <property type="entry name" value="A-crystallin/Hsp20_dom"/>
</dbReference>
<evidence type="ECO:0000256" key="2">
    <source>
        <dbReference type="PROSITE-ProRule" id="PRU00285"/>
    </source>
</evidence>